<organism evidence="1 2">
    <name type="scientific">Haematococcus lacustris</name>
    <name type="common">Green alga</name>
    <name type="synonym">Haematococcus pluvialis</name>
    <dbReference type="NCBI Taxonomy" id="44745"/>
    <lineage>
        <taxon>Eukaryota</taxon>
        <taxon>Viridiplantae</taxon>
        <taxon>Chlorophyta</taxon>
        <taxon>core chlorophytes</taxon>
        <taxon>Chlorophyceae</taxon>
        <taxon>CS clade</taxon>
        <taxon>Chlamydomonadales</taxon>
        <taxon>Haematococcaceae</taxon>
        <taxon>Haematococcus</taxon>
    </lineage>
</organism>
<gene>
    <name evidence="1" type="ORF">HaLaN_33087</name>
</gene>
<reference evidence="1 2" key="1">
    <citation type="submission" date="2020-02" db="EMBL/GenBank/DDBJ databases">
        <title>Draft genome sequence of Haematococcus lacustris strain NIES-144.</title>
        <authorList>
            <person name="Morimoto D."/>
            <person name="Nakagawa S."/>
            <person name="Yoshida T."/>
            <person name="Sawayama S."/>
        </authorList>
    </citation>
    <scope>NUCLEOTIDE SEQUENCE [LARGE SCALE GENOMIC DNA]</scope>
    <source>
        <strain evidence="1 2">NIES-144</strain>
    </source>
</reference>
<protein>
    <submittedName>
        <fullName evidence="1">Uncharacterized protein</fullName>
    </submittedName>
</protein>
<evidence type="ECO:0000313" key="1">
    <source>
        <dbReference type="EMBL" id="GFH33681.1"/>
    </source>
</evidence>
<comment type="caution">
    <text evidence="1">The sequence shown here is derived from an EMBL/GenBank/DDBJ whole genome shotgun (WGS) entry which is preliminary data.</text>
</comment>
<sequence length="71" mass="8426">MFAVGDRRRREVEAELMIMLAIAQVEEEEQDERARAVYDYVLERIVDHPSLARRCKRTDFLTQEEQLDLAT</sequence>
<dbReference type="Proteomes" id="UP000485058">
    <property type="component" value="Unassembled WGS sequence"/>
</dbReference>
<dbReference type="AlphaFoldDB" id="A0A6A0AN84"/>
<proteinExistence type="predicted"/>
<accession>A0A6A0AN84</accession>
<name>A0A6A0AN84_HAELA</name>
<evidence type="ECO:0000313" key="2">
    <source>
        <dbReference type="Proteomes" id="UP000485058"/>
    </source>
</evidence>
<dbReference type="EMBL" id="BLLF01009315">
    <property type="protein sequence ID" value="GFH33681.1"/>
    <property type="molecule type" value="Genomic_DNA"/>
</dbReference>
<keyword evidence="2" id="KW-1185">Reference proteome</keyword>